<name>A0ABD5YWP5_9EURY</name>
<dbReference type="Gene3D" id="1.10.10.10">
    <property type="entry name" value="Winged helix-like DNA-binding domain superfamily/Winged helix DNA-binding domain"/>
    <property type="match status" value="1"/>
</dbReference>
<dbReference type="RefSeq" id="WP_382267673.1">
    <property type="nucleotide sequence ID" value="NZ_JBHTAR010000002.1"/>
</dbReference>
<dbReference type="EMBL" id="JBHTAR010000002">
    <property type="protein sequence ID" value="MFC7197998.1"/>
    <property type="molecule type" value="Genomic_DNA"/>
</dbReference>
<evidence type="ECO:0000313" key="2">
    <source>
        <dbReference type="Proteomes" id="UP001596447"/>
    </source>
</evidence>
<comment type="caution">
    <text evidence="1">The sequence shown here is derived from an EMBL/GenBank/DDBJ whole genome shotgun (WGS) entry which is preliminary data.</text>
</comment>
<dbReference type="Proteomes" id="UP001596447">
    <property type="component" value="Unassembled WGS sequence"/>
</dbReference>
<keyword evidence="2" id="KW-1185">Reference proteome</keyword>
<protein>
    <submittedName>
        <fullName evidence="1">PadR family transcriptional regulator</fullName>
    </submittedName>
</protein>
<accession>A0ABD5YWP5</accession>
<reference evidence="1 2" key="1">
    <citation type="journal article" date="2019" name="Int. J. Syst. Evol. Microbiol.">
        <title>The Global Catalogue of Microorganisms (GCM) 10K type strain sequencing project: providing services to taxonomists for standard genome sequencing and annotation.</title>
        <authorList>
            <consortium name="The Broad Institute Genomics Platform"/>
            <consortium name="The Broad Institute Genome Sequencing Center for Infectious Disease"/>
            <person name="Wu L."/>
            <person name="Ma J."/>
        </authorList>
    </citation>
    <scope>NUCLEOTIDE SEQUENCE [LARGE SCALE GENOMIC DNA]</scope>
    <source>
        <strain evidence="1 2">XZGYJ-43</strain>
    </source>
</reference>
<gene>
    <name evidence="1" type="ORF">ACFQJ9_00500</name>
</gene>
<dbReference type="InterPro" id="IPR036390">
    <property type="entry name" value="WH_DNA-bd_sf"/>
</dbReference>
<dbReference type="AlphaFoldDB" id="A0ABD5YWP5"/>
<organism evidence="1 2">
    <name type="scientific">Halospeciosus flavus</name>
    <dbReference type="NCBI Taxonomy" id="3032283"/>
    <lineage>
        <taxon>Archaea</taxon>
        <taxon>Methanobacteriati</taxon>
        <taxon>Methanobacteriota</taxon>
        <taxon>Stenosarchaea group</taxon>
        <taxon>Halobacteria</taxon>
        <taxon>Halobacteriales</taxon>
        <taxon>Halobacteriaceae</taxon>
        <taxon>Halospeciosus</taxon>
    </lineage>
</organism>
<proteinExistence type="predicted"/>
<dbReference type="SUPFAM" id="SSF46785">
    <property type="entry name" value="Winged helix' DNA-binding domain"/>
    <property type="match status" value="1"/>
</dbReference>
<evidence type="ECO:0000313" key="1">
    <source>
        <dbReference type="EMBL" id="MFC7197998.1"/>
    </source>
</evidence>
<dbReference type="InterPro" id="IPR036388">
    <property type="entry name" value="WH-like_DNA-bd_sf"/>
</dbReference>
<sequence>MVNNKLLPLALLYVDRGREIEGITRLQKLVFLAQKDEGVSGDDGFEFKPYKYGPYSKELMDVLDTLEDRGYIKKTIQTTRSGNEKYIYSLTEDGQELVRKGLLKKRGGKDLLDKSEDVKKKYNQQPIERVLRYVYNKYPEYAKNSELDIAN</sequence>